<proteinExistence type="predicted"/>
<dbReference type="HOGENOM" id="CLU_940716_0_0_1"/>
<protein>
    <submittedName>
        <fullName evidence="1">Uncharacterized protein</fullName>
    </submittedName>
</protein>
<keyword evidence="2" id="KW-1185">Reference proteome</keyword>
<organism evidence="1 2">
    <name type="scientific">Uncinula necator</name>
    <name type="common">Grape powdery mildew</name>
    <dbReference type="NCBI Taxonomy" id="52586"/>
    <lineage>
        <taxon>Eukaryota</taxon>
        <taxon>Fungi</taxon>
        <taxon>Dikarya</taxon>
        <taxon>Ascomycota</taxon>
        <taxon>Pezizomycotina</taxon>
        <taxon>Leotiomycetes</taxon>
        <taxon>Erysiphales</taxon>
        <taxon>Erysiphaceae</taxon>
        <taxon>Erysiphe</taxon>
    </lineage>
</organism>
<comment type="caution">
    <text evidence="1">The sequence shown here is derived from an EMBL/GenBank/DDBJ whole genome shotgun (WGS) entry which is preliminary data.</text>
</comment>
<accession>A0A0B1P5F0</accession>
<dbReference type="EMBL" id="JNVN01002519">
    <property type="protein sequence ID" value="KHJ31874.1"/>
    <property type="molecule type" value="Genomic_DNA"/>
</dbReference>
<evidence type="ECO:0000313" key="1">
    <source>
        <dbReference type="EMBL" id="KHJ31874.1"/>
    </source>
</evidence>
<reference evidence="1 2" key="1">
    <citation type="journal article" date="2014" name="BMC Genomics">
        <title>Adaptive genomic structural variation in the grape powdery mildew pathogen, Erysiphe necator.</title>
        <authorList>
            <person name="Jones L."/>
            <person name="Riaz S."/>
            <person name="Morales-Cruz A."/>
            <person name="Amrine K.C."/>
            <person name="McGuire B."/>
            <person name="Gubler W.D."/>
            <person name="Walker M.A."/>
            <person name="Cantu D."/>
        </authorList>
    </citation>
    <scope>NUCLEOTIDE SEQUENCE [LARGE SCALE GENOMIC DNA]</scope>
    <source>
        <strain evidence="2">c</strain>
    </source>
</reference>
<sequence length="296" mass="34315">MLLRSNRIYQTLVNKKSESSSASLNLVETTSEETIYSAIQPISHIEEFFEDDHFKMDFEQASVAQRSSTAIRLEKWQDWPSWFDQLKIWCQRNDIWDDVNPEANGEQPVNNRPTAPSIPIELNNQTRANFQIENAVYTNETRLWKEKDLALKNLDENLKMTVGDQFKQHLMGKITERAKLKSLFENFKPAVASIKADLKAEFELLKSTPYGKPVNDYFYLWQILSIKCKIKEHSIFVTGEEDPSLALHDALQPIHPITAIFRANQINENINAGIEIRLVDEIKAKIDIRKKFSIFI</sequence>
<name>A0A0B1P5F0_UNCNE</name>
<evidence type="ECO:0000313" key="2">
    <source>
        <dbReference type="Proteomes" id="UP000030854"/>
    </source>
</evidence>
<dbReference type="Proteomes" id="UP000030854">
    <property type="component" value="Unassembled WGS sequence"/>
</dbReference>
<gene>
    <name evidence="1" type="ORF">EV44_g5477</name>
</gene>
<dbReference type="AlphaFoldDB" id="A0A0B1P5F0"/>